<protein>
    <submittedName>
        <fullName evidence="1">Uncharacterized protein</fullName>
    </submittedName>
</protein>
<dbReference type="Proteomes" id="UP001153269">
    <property type="component" value="Unassembled WGS sequence"/>
</dbReference>
<name>A0A9N7VJK2_PLEPL</name>
<accession>A0A9N7VJK2</accession>
<reference evidence="1" key="1">
    <citation type="submission" date="2020-03" db="EMBL/GenBank/DDBJ databases">
        <authorList>
            <person name="Weist P."/>
        </authorList>
    </citation>
    <scope>NUCLEOTIDE SEQUENCE</scope>
</reference>
<gene>
    <name evidence="1" type="ORF">PLEPLA_LOCUS41209</name>
</gene>
<feature type="non-terminal residue" evidence="1">
    <location>
        <position position="1"/>
    </location>
</feature>
<sequence>VLAPAVLKIAPSVDVIGPHRRAHSAHGKIGPRHLNDRCTCGTMQKTGPYDAGAPYGVLDPHAARIIHWPASIRGTRA</sequence>
<comment type="caution">
    <text evidence="1">The sequence shown here is derived from an EMBL/GenBank/DDBJ whole genome shotgun (WGS) entry which is preliminary data.</text>
</comment>
<evidence type="ECO:0000313" key="2">
    <source>
        <dbReference type="Proteomes" id="UP001153269"/>
    </source>
</evidence>
<dbReference type="AlphaFoldDB" id="A0A9N7VJK2"/>
<proteinExistence type="predicted"/>
<dbReference type="EMBL" id="CADEAL010004170">
    <property type="protein sequence ID" value="CAB1453456.1"/>
    <property type="molecule type" value="Genomic_DNA"/>
</dbReference>
<evidence type="ECO:0000313" key="1">
    <source>
        <dbReference type="EMBL" id="CAB1453456.1"/>
    </source>
</evidence>
<keyword evidence="2" id="KW-1185">Reference proteome</keyword>
<organism evidence="1 2">
    <name type="scientific">Pleuronectes platessa</name>
    <name type="common">European plaice</name>
    <dbReference type="NCBI Taxonomy" id="8262"/>
    <lineage>
        <taxon>Eukaryota</taxon>
        <taxon>Metazoa</taxon>
        <taxon>Chordata</taxon>
        <taxon>Craniata</taxon>
        <taxon>Vertebrata</taxon>
        <taxon>Euteleostomi</taxon>
        <taxon>Actinopterygii</taxon>
        <taxon>Neopterygii</taxon>
        <taxon>Teleostei</taxon>
        <taxon>Neoteleostei</taxon>
        <taxon>Acanthomorphata</taxon>
        <taxon>Carangaria</taxon>
        <taxon>Pleuronectiformes</taxon>
        <taxon>Pleuronectoidei</taxon>
        <taxon>Pleuronectidae</taxon>
        <taxon>Pleuronectes</taxon>
    </lineage>
</organism>